<reference evidence="3 4" key="1">
    <citation type="submission" date="2019-02" db="EMBL/GenBank/DDBJ databases">
        <title>Genome sequencing of Clostridium botulinum clinical isolates.</title>
        <authorList>
            <person name="Brunt J."/>
            <person name="Van Vliet A.H.M."/>
            <person name="Stringer S.C."/>
            <person name="Grant K.A."/>
            <person name="Carter A.C."/>
            <person name="Peck M.W."/>
        </authorList>
    </citation>
    <scope>NUCLEOTIDE SEQUENCE [LARGE SCALE GENOMIC DNA]</scope>
    <source>
        <strain evidence="3 4">H113700579</strain>
    </source>
</reference>
<name>A0A6M0STE7_CLOBO</name>
<dbReference type="EMBL" id="SGKU01000102">
    <property type="protein sequence ID" value="NFA44561.1"/>
    <property type="molecule type" value="Genomic_DNA"/>
</dbReference>
<dbReference type="Proteomes" id="UP000472355">
    <property type="component" value="Unassembled WGS sequence"/>
</dbReference>
<dbReference type="GO" id="GO:0015074">
    <property type="term" value="P:DNA integration"/>
    <property type="evidence" value="ECO:0007669"/>
    <property type="project" value="InterPro"/>
</dbReference>
<dbReference type="SUPFAM" id="SSF56349">
    <property type="entry name" value="DNA breaking-rejoining enzymes"/>
    <property type="match status" value="1"/>
</dbReference>
<dbReference type="AlphaFoldDB" id="A0A6M0STE7"/>
<dbReference type="Gene3D" id="1.10.443.10">
    <property type="entry name" value="Intergrase catalytic core"/>
    <property type="match status" value="1"/>
</dbReference>
<proteinExistence type="predicted"/>
<keyword evidence="1" id="KW-0238">DNA-binding</keyword>
<dbReference type="InterPro" id="IPR010998">
    <property type="entry name" value="Integrase_recombinase_N"/>
</dbReference>
<protein>
    <submittedName>
        <fullName evidence="3">Uncharacterized protein</fullName>
    </submittedName>
</protein>
<accession>A0A6M0STE7</accession>
<evidence type="ECO:0000313" key="4">
    <source>
        <dbReference type="Proteomes" id="UP000472355"/>
    </source>
</evidence>
<dbReference type="GO" id="GO:0003677">
    <property type="term" value="F:DNA binding"/>
    <property type="evidence" value="ECO:0007669"/>
    <property type="project" value="UniProtKB-KW"/>
</dbReference>
<dbReference type="GO" id="GO:0006310">
    <property type="term" value="P:DNA recombination"/>
    <property type="evidence" value="ECO:0007669"/>
    <property type="project" value="UniProtKB-KW"/>
</dbReference>
<sequence length="293" mass="33329">MARDRIKLGSLTKQVQTAFDDKLAIGQSKHLDKLKGTTQGKIYSWETYRSYMKHCNYFTDYCKSKHDCKTLEQCRSYVDEWLQTRENLSAYTQKLEASALAKMYGCTTKDFIKTGVRKRANITRSRGEKVRDKHFSEKNHAGLVSFCKSTGLRRSELQALTGDKLMQKDSQYFIKVSVGSKGGRYREAPVIGDTNLVVEYMRSAGFNKVFNKIPNGADIHAYRSAYCTAIYKAHERDVKTIDLSERFCCRGDLKGVWYDKKAMLIASNALGHNRISVIAEHYIRGGAENGESS</sequence>
<evidence type="ECO:0000256" key="1">
    <source>
        <dbReference type="ARBA" id="ARBA00023125"/>
    </source>
</evidence>
<keyword evidence="2" id="KW-0233">DNA recombination</keyword>
<evidence type="ECO:0000256" key="2">
    <source>
        <dbReference type="ARBA" id="ARBA00023172"/>
    </source>
</evidence>
<dbReference type="Gene3D" id="1.10.150.130">
    <property type="match status" value="1"/>
</dbReference>
<gene>
    <name evidence="3" type="ORF">EXM65_18905</name>
</gene>
<dbReference type="InterPro" id="IPR013762">
    <property type="entry name" value="Integrase-like_cat_sf"/>
</dbReference>
<comment type="caution">
    <text evidence="3">The sequence shown here is derived from an EMBL/GenBank/DDBJ whole genome shotgun (WGS) entry which is preliminary data.</text>
</comment>
<evidence type="ECO:0000313" key="3">
    <source>
        <dbReference type="EMBL" id="NFA44561.1"/>
    </source>
</evidence>
<organism evidence="3 4">
    <name type="scientific">Clostridium botulinum</name>
    <dbReference type="NCBI Taxonomy" id="1491"/>
    <lineage>
        <taxon>Bacteria</taxon>
        <taxon>Bacillati</taxon>
        <taxon>Bacillota</taxon>
        <taxon>Clostridia</taxon>
        <taxon>Eubacteriales</taxon>
        <taxon>Clostridiaceae</taxon>
        <taxon>Clostridium</taxon>
    </lineage>
</organism>
<dbReference type="InterPro" id="IPR011010">
    <property type="entry name" value="DNA_brk_join_enz"/>
</dbReference>